<dbReference type="GO" id="GO:0032875">
    <property type="term" value="P:regulation of DNA endoreduplication"/>
    <property type="evidence" value="ECO:0007669"/>
    <property type="project" value="InterPro"/>
</dbReference>
<organism evidence="4 5">
    <name type="scientific">Canna indica</name>
    <name type="common">Indian-shot</name>
    <dbReference type="NCBI Taxonomy" id="4628"/>
    <lineage>
        <taxon>Eukaryota</taxon>
        <taxon>Viridiplantae</taxon>
        <taxon>Streptophyta</taxon>
        <taxon>Embryophyta</taxon>
        <taxon>Tracheophyta</taxon>
        <taxon>Spermatophyta</taxon>
        <taxon>Magnoliopsida</taxon>
        <taxon>Liliopsida</taxon>
        <taxon>Zingiberales</taxon>
        <taxon>Cannaceae</taxon>
        <taxon>Canna</taxon>
    </lineage>
</organism>
<evidence type="ECO:0000313" key="5">
    <source>
        <dbReference type="Proteomes" id="UP001327560"/>
    </source>
</evidence>
<dbReference type="PANTHER" id="PTHR33142">
    <property type="entry name" value="CYCLIN-DEPENDENT PROTEIN KINASE INHIBITOR SMR13"/>
    <property type="match status" value="1"/>
</dbReference>
<dbReference type="Proteomes" id="UP001327560">
    <property type="component" value="Chromosome 4"/>
</dbReference>
<dbReference type="GO" id="GO:0004860">
    <property type="term" value="F:protein kinase inhibitor activity"/>
    <property type="evidence" value="ECO:0007669"/>
    <property type="project" value="UniProtKB-KW"/>
</dbReference>
<evidence type="ECO:0000256" key="2">
    <source>
        <dbReference type="ARBA" id="ARBA00023306"/>
    </source>
</evidence>
<dbReference type="EMBL" id="CP136893">
    <property type="protein sequence ID" value="WOL05403.1"/>
    <property type="molecule type" value="Genomic_DNA"/>
</dbReference>
<protein>
    <submittedName>
        <fullName evidence="4">Uncharacterized protein</fullName>
    </submittedName>
</protein>
<feature type="region of interest" description="Disordered" evidence="3">
    <location>
        <begin position="112"/>
        <end position="134"/>
    </location>
</feature>
<keyword evidence="1" id="KW-0649">Protein kinase inhibitor</keyword>
<evidence type="ECO:0000313" key="4">
    <source>
        <dbReference type="EMBL" id="WOL05403.1"/>
    </source>
</evidence>
<evidence type="ECO:0000256" key="1">
    <source>
        <dbReference type="ARBA" id="ARBA00023013"/>
    </source>
</evidence>
<reference evidence="4 5" key="1">
    <citation type="submission" date="2023-10" db="EMBL/GenBank/DDBJ databases">
        <title>Chromosome-scale genome assembly provides insights into flower coloration mechanisms of Canna indica.</title>
        <authorList>
            <person name="Li C."/>
        </authorList>
    </citation>
    <scope>NUCLEOTIDE SEQUENCE [LARGE SCALE GENOMIC DNA]</scope>
    <source>
        <tissue evidence="4">Flower</tissue>
    </source>
</reference>
<dbReference type="PANTHER" id="PTHR33142:SF89">
    <property type="entry name" value="CYCLIN-DEPENDENT PROTEIN KINASE INHIBITOR SMR2"/>
    <property type="match status" value="1"/>
</dbReference>
<keyword evidence="2" id="KW-0131">Cell cycle</keyword>
<accession>A0AAQ3KAV0</accession>
<evidence type="ECO:0000256" key="3">
    <source>
        <dbReference type="SAM" id="MobiDB-lite"/>
    </source>
</evidence>
<proteinExistence type="predicted"/>
<name>A0AAQ3KAV0_9LILI</name>
<keyword evidence="5" id="KW-1185">Reference proteome</keyword>
<dbReference type="InterPro" id="IPR040389">
    <property type="entry name" value="SMR"/>
</dbReference>
<dbReference type="AlphaFoldDB" id="A0AAQ3KAV0"/>
<sequence>MSASPELARTPRPEFYLRPLAMVRSTSKIEENLKVVLPPKEETVDDSGGTCRTPTSEASKLRSFVATCPPAPRKPRRALQCKRKLWPELELIAVGAKEMEQLFKCRDGWSAAPEHEKKTKKRRCVDDDDDDDNI</sequence>
<gene>
    <name evidence="4" type="ORF">Cni_G14131</name>
</gene>